<feature type="domain" description="DUF3857" evidence="2">
    <location>
        <begin position="57"/>
        <end position="217"/>
    </location>
</feature>
<dbReference type="Gene3D" id="3.10.620.30">
    <property type="match status" value="1"/>
</dbReference>
<dbReference type="Proteomes" id="UP001199816">
    <property type="component" value="Unassembled WGS sequence"/>
</dbReference>
<dbReference type="EMBL" id="JAJNEC010000005">
    <property type="protein sequence ID" value="MCD2424754.1"/>
    <property type="molecule type" value="Genomic_DNA"/>
</dbReference>
<gene>
    <name evidence="3" type="ORF">LQ567_18370</name>
</gene>
<name>A0ABS8PUL1_9BACT</name>
<dbReference type="InterPro" id="IPR002931">
    <property type="entry name" value="Transglutaminase-like"/>
</dbReference>
<evidence type="ECO:0000313" key="4">
    <source>
        <dbReference type="Proteomes" id="UP001199816"/>
    </source>
</evidence>
<reference evidence="3 4" key="1">
    <citation type="submission" date="2021-11" db="EMBL/GenBank/DDBJ databases">
        <title>Genomic of Niabella pedocola.</title>
        <authorList>
            <person name="Wu T."/>
        </authorList>
    </citation>
    <scope>NUCLEOTIDE SEQUENCE [LARGE SCALE GENOMIC DNA]</scope>
    <source>
        <strain evidence="3 4">JCM 31011</strain>
    </source>
</reference>
<keyword evidence="4" id="KW-1185">Reference proteome</keyword>
<dbReference type="Gene3D" id="2.60.120.1130">
    <property type="match status" value="1"/>
</dbReference>
<accession>A0ABS8PUL1</accession>
<protein>
    <submittedName>
        <fullName evidence="3">DUF3857 and transglutaminase domain-containing protein</fullName>
    </submittedName>
</protein>
<organism evidence="3 4">
    <name type="scientific">Niabella pedocola</name>
    <dbReference type="NCBI Taxonomy" id="1752077"/>
    <lineage>
        <taxon>Bacteria</taxon>
        <taxon>Pseudomonadati</taxon>
        <taxon>Bacteroidota</taxon>
        <taxon>Chitinophagia</taxon>
        <taxon>Chitinophagales</taxon>
        <taxon>Chitinophagaceae</taxon>
        <taxon>Niabella</taxon>
    </lineage>
</organism>
<sequence>MKEAICRSVFIFLIAAVWPVWARAAYPVSAIPEALLKKADLVKRLDEMTIEVRGIGKAIYRRHYVYTVLNEAADEYAALVVGYDKFHLINDISGTLYNAAGKKLRSVKKKDIQDGSGTDGSSLITDGRYKYHNFYYKEYPYTIEYDMEMELNGVFYFPEWMPQSGPKISVESSRLSFETPKDYNLRYKMFHYAGMPQAKELKNTKICSWELGLVPAREEEAFAPEWNQLVTRVLTAPSDFEIGGYKGNMDSWQQFGKFMTALYAGRDVLPAGMKAKVRELTSGLKTQQEKIDTLYRYLQQNSRYISIQLGIGGWQPLDATYVAEKKYGDCKALSNYMVALLKEAGIKAYSALITAGTEDKDIVSDFPSNQFNHVIVCVPGARDSTWLECTSQTVSPGYMGSFTGDREALLIDDAGSRLVRTPAYRQEENTQYRVINAQLDAAGTLDAAVVTRCTGLLQDDLHGVVHGLSDEEQQKRLRNHFSLPNYEINAFAYREAGSNTVPVITEKVQLVSKNYATITGKRLFIAPNVLTGSTRKLSDDEQRKEAIIYPYGFKITDSVSIRIPQGYTVESMPKSVKTENVFGVYEIRFELNGDTIRMTRRYERNSGRFPASDYKKMAAFYNTIYAADRSRMVLVKKGE</sequence>
<dbReference type="Pfam" id="PF01841">
    <property type="entry name" value="Transglut_core"/>
    <property type="match status" value="1"/>
</dbReference>
<evidence type="ECO:0000313" key="3">
    <source>
        <dbReference type="EMBL" id="MCD2424754.1"/>
    </source>
</evidence>
<dbReference type="SUPFAM" id="SSF54001">
    <property type="entry name" value="Cysteine proteinases"/>
    <property type="match status" value="1"/>
</dbReference>
<proteinExistence type="predicted"/>
<dbReference type="RefSeq" id="WP_231006963.1">
    <property type="nucleotide sequence ID" value="NZ_JAJNEC010000005.1"/>
</dbReference>
<evidence type="ECO:0000259" key="2">
    <source>
        <dbReference type="Pfam" id="PF12969"/>
    </source>
</evidence>
<evidence type="ECO:0000259" key="1">
    <source>
        <dbReference type="Pfam" id="PF01841"/>
    </source>
</evidence>
<comment type="caution">
    <text evidence="3">The sequence shown here is derived from an EMBL/GenBank/DDBJ whole genome shotgun (WGS) entry which is preliminary data.</text>
</comment>
<dbReference type="InterPro" id="IPR024618">
    <property type="entry name" value="DUF3857"/>
</dbReference>
<feature type="domain" description="Transglutaminase-like" evidence="1">
    <location>
        <begin position="276"/>
        <end position="350"/>
    </location>
</feature>
<dbReference type="Pfam" id="PF12969">
    <property type="entry name" value="DUF3857"/>
    <property type="match status" value="1"/>
</dbReference>
<dbReference type="InterPro" id="IPR038765">
    <property type="entry name" value="Papain-like_cys_pep_sf"/>
</dbReference>
<dbReference type="Gene3D" id="2.60.40.3140">
    <property type="match status" value="1"/>
</dbReference>